<dbReference type="AlphaFoldDB" id="A0AAW7Z9J7"/>
<protein>
    <recommendedName>
        <fullName evidence="3">Double zinc ribbon domain-containing protein</fullName>
    </recommendedName>
</protein>
<evidence type="ECO:0000313" key="1">
    <source>
        <dbReference type="EMBL" id="MDO7786319.1"/>
    </source>
</evidence>
<dbReference type="RefSeq" id="WP_304541276.1">
    <property type="nucleotide sequence ID" value="NZ_JARPTC010000004.1"/>
</dbReference>
<name>A0AAW7Z9J7_9FIRM</name>
<dbReference type="EMBL" id="JARPTC010000004">
    <property type="protein sequence ID" value="MDO7786319.1"/>
    <property type="molecule type" value="Genomic_DNA"/>
</dbReference>
<reference evidence="1" key="1">
    <citation type="journal article" date="2023" name="J. Hazard. Mater.">
        <title>Anaerobic biodegradation of pyrene and benzo[a]pyrene by a new sulfate-reducing Desulforamulus aquiferis strain DSA.</title>
        <authorList>
            <person name="Zhang Z."/>
            <person name="Sun J."/>
            <person name="Gong X."/>
            <person name="Wang C."/>
            <person name="Wang H."/>
        </authorList>
    </citation>
    <scope>NUCLEOTIDE SEQUENCE</scope>
    <source>
        <strain evidence="1">DSA</strain>
    </source>
</reference>
<organism evidence="1 2">
    <name type="scientific">Desulforamulus aquiferis</name>
    <dbReference type="NCBI Taxonomy" id="1397668"/>
    <lineage>
        <taxon>Bacteria</taxon>
        <taxon>Bacillati</taxon>
        <taxon>Bacillota</taxon>
        <taxon>Clostridia</taxon>
        <taxon>Eubacteriales</taxon>
        <taxon>Peptococcaceae</taxon>
        <taxon>Desulforamulus</taxon>
    </lineage>
</organism>
<proteinExistence type="predicted"/>
<sequence>MSHFPNIRDQLFHVPSQQVGTALGGCLTSNLVTVRFKKGPVLSIRLAELVPNKNQPCPHCGRQLKPDRDGVCKDCYTVLCPICQECKCTEAKMI</sequence>
<evidence type="ECO:0000313" key="2">
    <source>
        <dbReference type="Proteomes" id="UP001172911"/>
    </source>
</evidence>
<evidence type="ECO:0008006" key="3">
    <source>
        <dbReference type="Google" id="ProtNLM"/>
    </source>
</evidence>
<gene>
    <name evidence="1" type="ORF">P6N53_03685</name>
</gene>
<keyword evidence="2" id="KW-1185">Reference proteome</keyword>
<accession>A0AAW7Z9J7</accession>
<dbReference type="Proteomes" id="UP001172911">
    <property type="component" value="Unassembled WGS sequence"/>
</dbReference>
<reference evidence="1" key="2">
    <citation type="submission" date="2023-03" db="EMBL/GenBank/DDBJ databases">
        <authorList>
            <person name="Zhang Z."/>
        </authorList>
    </citation>
    <scope>NUCLEOTIDE SEQUENCE</scope>
    <source>
        <strain evidence="1">DSA</strain>
    </source>
</reference>
<comment type="caution">
    <text evidence="1">The sequence shown here is derived from an EMBL/GenBank/DDBJ whole genome shotgun (WGS) entry which is preliminary data.</text>
</comment>